<name>A0A512DKZ2_9PROT</name>
<feature type="transmembrane region" description="Helical" evidence="1">
    <location>
        <begin position="43"/>
        <end position="64"/>
    </location>
</feature>
<keyword evidence="1" id="KW-1133">Transmembrane helix</keyword>
<dbReference type="EMBL" id="BJYZ01000003">
    <property type="protein sequence ID" value="GEO36870.1"/>
    <property type="molecule type" value="Genomic_DNA"/>
</dbReference>
<dbReference type="InterPro" id="IPR009936">
    <property type="entry name" value="DUF1468"/>
</dbReference>
<evidence type="ECO:0000256" key="1">
    <source>
        <dbReference type="SAM" id="Phobius"/>
    </source>
</evidence>
<organism evidence="3 4">
    <name type="scientific">Skermanella aerolata</name>
    <dbReference type="NCBI Taxonomy" id="393310"/>
    <lineage>
        <taxon>Bacteria</taxon>
        <taxon>Pseudomonadati</taxon>
        <taxon>Pseudomonadota</taxon>
        <taxon>Alphaproteobacteria</taxon>
        <taxon>Rhodospirillales</taxon>
        <taxon>Azospirillaceae</taxon>
        <taxon>Skermanella</taxon>
    </lineage>
</organism>
<accession>A0A512DKZ2</accession>
<dbReference type="Proteomes" id="UP000321523">
    <property type="component" value="Unassembled WGS sequence"/>
</dbReference>
<dbReference type="Pfam" id="PF07331">
    <property type="entry name" value="TctB"/>
    <property type="match status" value="1"/>
</dbReference>
<proteinExistence type="predicted"/>
<evidence type="ECO:0000259" key="2">
    <source>
        <dbReference type="Pfam" id="PF07331"/>
    </source>
</evidence>
<feature type="transmembrane region" description="Helical" evidence="1">
    <location>
        <begin position="12"/>
        <end position="31"/>
    </location>
</feature>
<dbReference type="OrthoDB" id="5186924at2"/>
<keyword evidence="4" id="KW-1185">Reference proteome</keyword>
<feature type="domain" description="DUF1468" evidence="2">
    <location>
        <begin position="12"/>
        <end position="147"/>
    </location>
</feature>
<evidence type="ECO:0000313" key="4">
    <source>
        <dbReference type="Proteomes" id="UP000321523"/>
    </source>
</evidence>
<feature type="transmembrane region" description="Helical" evidence="1">
    <location>
        <begin position="100"/>
        <end position="119"/>
    </location>
</feature>
<gene>
    <name evidence="3" type="ORF">SAE02_10180</name>
</gene>
<dbReference type="AlphaFoldDB" id="A0A512DKZ2"/>
<dbReference type="RefSeq" id="WP_084720467.1">
    <property type="nucleotide sequence ID" value="NZ_BJYZ01000003.1"/>
</dbReference>
<reference evidence="3 4" key="1">
    <citation type="submission" date="2019-07" db="EMBL/GenBank/DDBJ databases">
        <title>Whole genome shotgun sequence of Skermanella aerolata NBRC 106429.</title>
        <authorList>
            <person name="Hosoyama A."/>
            <person name="Uohara A."/>
            <person name="Ohji S."/>
            <person name="Ichikawa N."/>
        </authorList>
    </citation>
    <scope>NUCLEOTIDE SEQUENCE [LARGE SCALE GENOMIC DNA]</scope>
    <source>
        <strain evidence="3 4">NBRC 106429</strain>
    </source>
</reference>
<feature type="transmembrane region" description="Helical" evidence="1">
    <location>
        <begin position="126"/>
        <end position="148"/>
    </location>
</feature>
<keyword evidence="1" id="KW-0812">Transmembrane</keyword>
<feature type="transmembrane region" description="Helical" evidence="1">
    <location>
        <begin position="76"/>
        <end position="94"/>
    </location>
</feature>
<evidence type="ECO:0000313" key="3">
    <source>
        <dbReference type="EMBL" id="GEO36870.1"/>
    </source>
</evidence>
<protein>
    <recommendedName>
        <fullName evidence="2">DUF1468 domain-containing protein</fullName>
    </recommendedName>
</protein>
<comment type="caution">
    <text evidence="3">The sequence shown here is derived from an EMBL/GenBank/DDBJ whole genome shotgun (WGS) entry which is preliminary data.</text>
</comment>
<keyword evidence="1" id="KW-0472">Membrane</keyword>
<sequence>MAAMMEKPRDVVSGVVVMAIGAGFLLNGLELERGSSFRMGPGYFPTVLSVLMIGLGMLITILAIRKPATDSGFGGLPWKGLALIIGATVLFGFTLRGLGLAPVLAITVLATAWASRYATLRASVPLALGLAAFCAFLFIKLLGLPLPLTGPWLTASYWSPPETTSSVTVPVEEAATSSDATRAVATR</sequence>